<dbReference type="Pfam" id="PF05954">
    <property type="entry name" value="Phage_GPD"/>
    <property type="match status" value="1"/>
</dbReference>
<evidence type="ECO:0000313" key="8">
    <source>
        <dbReference type="Proteomes" id="UP000317093"/>
    </source>
</evidence>
<dbReference type="EMBL" id="CP036279">
    <property type="protein sequence ID" value="QDU63018.1"/>
    <property type="molecule type" value="Genomic_DNA"/>
</dbReference>
<dbReference type="Pfam" id="PF22178">
    <property type="entry name" value="Gp5_trimer_C"/>
    <property type="match status" value="1"/>
</dbReference>
<dbReference type="PANTHER" id="PTHR32305:SF15">
    <property type="entry name" value="PROTEIN RHSA-RELATED"/>
    <property type="match status" value="1"/>
</dbReference>
<dbReference type="Gene3D" id="2.40.50.230">
    <property type="entry name" value="Gp5 N-terminal domain"/>
    <property type="match status" value="1"/>
</dbReference>
<dbReference type="InterPro" id="IPR054030">
    <property type="entry name" value="Gp5_Vgr_C"/>
</dbReference>
<comment type="subcellular location">
    <subcellularLocation>
        <location evidence="1">Secreted</location>
    </subcellularLocation>
</comment>
<dbReference type="InterPro" id="IPR006531">
    <property type="entry name" value="Gp5/Vgr_OB"/>
</dbReference>
<dbReference type="NCBIfam" id="TIGR03361">
    <property type="entry name" value="VI_Rhs_Vgr"/>
    <property type="match status" value="1"/>
</dbReference>
<feature type="domain" description="Gp5/Type VI secretion system Vgr C-terminal trimerisation" evidence="6">
    <location>
        <begin position="501"/>
        <end position="559"/>
    </location>
</feature>
<proteinExistence type="inferred from homology"/>
<feature type="region of interest" description="Disordered" evidence="4">
    <location>
        <begin position="565"/>
        <end position="592"/>
    </location>
</feature>
<dbReference type="AlphaFoldDB" id="A0A518B7R5"/>
<dbReference type="SUPFAM" id="SSF69279">
    <property type="entry name" value="Phage tail proteins"/>
    <property type="match status" value="2"/>
</dbReference>
<dbReference type="RefSeq" id="WP_419192699.1">
    <property type="nucleotide sequence ID" value="NZ_CP036279.1"/>
</dbReference>
<feature type="compositionally biased region" description="Low complexity" evidence="4">
    <location>
        <begin position="571"/>
        <end position="592"/>
    </location>
</feature>
<dbReference type="InterPro" id="IPR050708">
    <property type="entry name" value="T6SS_VgrG/RHS"/>
</dbReference>
<gene>
    <name evidence="7" type="ORF">Pan216_38920</name>
</gene>
<sequence>MRDTILDQIQLRSALAPDLLRVRELRASEALSELFAIELDLEADLEAKIPFDQLLAKPVSISLESDVSQGAASKPPRHFHGIVSRFTQLNSDSRWSHYRMRVSPSLWFLTKRTNCRVFQQKSVVEILQEFLDDIPTRFDLQRNYHQHNYCVQYGETDFAFISRLMEEEGIFYYFTHEADRHLLHIADSSPTNPSVPFDKRVRFDANRGGVREDEPIFSWQVTQEVASSQYEVWDHNFELPSHHLEANATPPASVLAGKTPHPLQMGSQHHLSVFDFPGAFGHRFDGIGPEGSAQWDDLQKVFQQNQQTAQIRMEEQVASSLLIEGASVCRRLNPGLQFELTHHQRGNGTYLVKRVLHRMRVPDFASGDDSSIAYENTFECLPHNLPFRAPRQTPRPRISGTQSATVVGPKGEEIFTDRYGRIKVQFRWDRYGQSDERSSCWVRVGYNWAGGRFGQVHIPRIGQEVLIAFLEGDPDAPIVVGNVYNADQMPPFDLPEDKNVSGIKTRSRSGSQNDFHGLAFDDTQGHELIQFRSQRDMITEVRHNHSLTVPNQQITRLGGYSKHIVGGGGLSSPPSSSDSSDGSGDGSGVVSDWPRLRDQSVAAVLLQNVIGGLYDGIIGIHEEGVTGRHNEIWLDPVQLMLSCSPSANPLKLSIGGLLGHSEWNMGGECNITYGTKVEIHRGPLFEFHPDNKFGMSSDWKVILIAMSSLVAAGSMLALSILPTIDQHDLPWSSEDEKTICYALWLAKILGQWLTTLVEATFCELNNDFEILEGIERRLDGLGDVINYCASHIQVAAAVTAATGPISSTLNTIESDVRQLDIIQGACVNGLARLADIATHGQRIEEGNYSMSTSNGNIYLSASNSAWPQLPMMPIFVLGDEPEIPVIDEVPEVDVDADLTGTGNIELEAGSNSANGTISLTAGASLNFRTSMANMYLGASVPLVLDDVVDEDPSPIGAFTVQVDSADGSVTFGAGEGASMSLDSSPAGGAFSLTTASILDDEVGVITISPLSYKCQVGSFPCSVMTMNPLATSLGFAADGLTPPISGITISEPTVLLRAGENTIAITEAGIVLTVGGTAVTLSAASLTNLSPLINGLE</sequence>
<dbReference type="InterPro" id="IPR006533">
    <property type="entry name" value="T6SS_Vgr_RhsGE"/>
</dbReference>
<dbReference type="KEGG" id="knv:Pan216_38920"/>
<reference evidence="7 8" key="1">
    <citation type="submission" date="2019-02" db="EMBL/GenBank/DDBJ databases">
        <title>Deep-cultivation of Planctomycetes and their phenomic and genomic characterization uncovers novel biology.</title>
        <authorList>
            <person name="Wiegand S."/>
            <person name="Jogler M."/>
            <person name="Boedeker C."/>
            <person name="Pinto D."/>
            <person name="Vollmers J."/>
            <person name="Rivas-Marin E."/>
            <person name="Kohn T."/>
            <person name="Peeters S.H."/>
            <person name="Heuer A."/>
            <person name="Rast P."/>
            <person name="Oberbeckmann S."/>
            <person name="Bunk B."/>
            <person name="Jeske O."/>
            <person name="Meyerdierks A."/>
            <person name="Storesund J.E."/>
            <person name="Kallscheuer N."/>
            <person name="Luecker S."/>
            <person name="Lage O.M."/>
            <person name="Pohl T."/>
            <person name="Merkel B.J."/>
            <person name="Hornburger P."/>
            <person name="Mueller R.-W."/>
            <person name="Bruemmer F."/>
            <person name="Labrenz M."/>
            <person name="Spormann A.M."/>
            <person name="Op den Camp H."/>
            <person name="Overmann J."/>
            <person name="Amann R."/>
            <person name="Jetten M.S.M."/>
            <person name="Mascher T."/>
            <person name="Medema M.H."/>
            <person name="Devos D.P."/>
            <person name="Kaster A.-K."/>
            <person name="Ovreas L."/>
            <person name="Rohde M."/>
            <person name="Galperin M.Y."/>
            <person name="Jogler C."/>
        </authorList>
    </citation>
    <scope>NUCLEOTIDE SEQUENCE [LARGE SCALE GENOMIC DNA]</scope>
    <source>
        <strain evidence="7 8">Pan216</strain>
    </source>
</reference>
<accession>A0A518B7R5</accession>
<evidence type="ECO:0000259" key="6">
    <source>
        <dbReference type="Pfam" id="PF22178"/>
    </source>
</evidence>
<dbReference type="Gene3D" id="3.55.50.10">
    <property type="entry name" value="Baseplate protein-like domains"/>
    <property type="match status" value="1"/>
</dbReference>
<evidence type="ECO:0000256" key="2">
    <source>
        <dbReference type="ARBA" id="ARBA00005558"/>
    </source>
</evidence>
<dbReference type="PANTHER" id="PTHR32305">
    <property type="match status" value="1"/>
</dbReference>
<dbReference type="Gene3D" id="4.10.220.110">
    <property type="match status" value="1"/>
</dbReference>
<evidence type="ECO:0000256" key="1">
    <source>
        <dbReference type="ARBA" id="ARBA00004613"/>
    </source>
</evidence>
<evidence type="ECO:0000256" key="4">
    <source>
        <dbReference type="SAM" id="MobiDB-lite"/>
    </source>
</evidence>
<dbReference type="SUPFAM" id="SSF69349">
    <property type="entry name" value="Phage fibre proteins"/>
    <property type="match status" value="1"/>
</dbReference>
<name>A0A518B7R5_9BACT</name>
<organism evidence="7 8">
    <name type="scientific">Kolteria novifilia</name>
    <dbReference type="NCBI Taxonomy" id="2527975"/>
    <lineage>
        <taxon>Bacteria</taxon>
        <taxon>Pseudomonadati</taxon>
        <taxon>Planctomycetota</taxon>
        <taxon>Planctomycetia</taxon>
        <taxon>Kolteriales</taxon>
        <taxon>Kolteriaceae</taxon>
        <taxon>Kolteria</taxon>
    </lineage>
</organism>
<dbReference type="Pfam" id="PF04717">
    <property type="entry name" value="Phage_base_V"/>
    <property type="match status" value="1"/>
</dbReference>
<evidence type="ECO:0000259" key="5">
    <source>
        <dbReference type="Pfam" id="PF04717"/>
    </source>
</evidence>
<comment type="similarity">
    <text evidence="2">Belongs to the VgrG protein family.</text>
</comment>
<keyword evidence="3" id="KW-0964">Secreted</keyword>
<keyword evidence="8" id="KW-1185">Reference proteome</keyword>
<dbReference type="Gene3D" id="2.30.110.50">
    <property type="match status" value="1"/>
</dbReference>
<dbReference type="InterPro" id="IPR017847">
    <property type="entry name" value="T6SS_RhsGE_Vgr_subset"/>
</dbReference>
<dbReference type="InterPro" id="IPR037026">
    <property type="entry name" value="Vgr_OB-fold_dom_sf"/>
</dbReference>
<evidence type="ECO:0000256" key="3">
    <source>
        <dbReference type="ARBA" id="ARBA00022525"/>
    </source>
</evidence>
<dbReference type="SUPFAM" id="SSF69255">
    <property type="entry name" value="gp5 N-terminal domain-like"/>
    <property type="match status" value="1"/>
</dbReference>
<protein>
    <submittedName>
        <fullName evidence="7">Phage-related baseplate assembly protein</fullName>
    </submittedName>
</protein>
<feature type="domain" description="Gp5/Type VI secretion system Vgr protein OB-fold" evidence="5">
    <location>
        <begin position="417"/>
        <end position="484"/>
    </location>
</feature>
<dbReference type="Proteomes" id="UP000317093">
    <property type="component" value="Chromosome"/>
</dbReference>
<evidence type="ECO:0000313" key="7">
    <source>
        <dbReference type="EMBL" id="QDU63018.1"/>
    </source>
</evidence>
<dbReference type="NCBIfam" id="TIGR01646">
    <property type="entry name" value="vgr_GE"/>
    <property type="match status" value="1"/>
</dbReference>
<dbReference type="GO" id="GO:0005576">
    <property type="term" value="C:extracellular region"/>
    <property type="evidence" value="ECO:0007669"/>
    <property type="project" value="UniProtKB-SubCell"/>
</dbReference>